<evidence type="ECO:0000313" key="3">
    <source>
        <dbReference type="EMBL" id="MFC7613267.1"/>
    </source>
</evidence>
<organism evidence="3 4">
    <name type="scientific">Actinokineospora soli</name>
    <dbReference type="NCBI Taxonomy" id="1048753"/>
    <lineage>
        <taxon>Bacteria</taxon>
        <taxon>Bacillati</taxon>
        <taxon>Actinomycetota</taxon>
        <taxon>Actinomycetes</taxon>
        <taxon>Pseudonocardiales</taxon>
        <taxon>Pseudonocardiaceae</taxon>
        <taxon>Actinokineospora</taxon>
    </lineage>
</organism>
<dbReference type="EMBL" id="JBHTEY010000004">
    <property type="protein sequence ID" value="MFC7613267.1"/>
    <property type="molecule type" value="Genomic_DNA"/>
</dbReference>
<dbReference type="PANTHER" id="PTHR30290">
    <property type="entry name" value="PERIPLASMIC BINDING COMPONENT OF ABC TRANSPORTER"/>
    <property type="match status" value="1"/>
</dbReference>
<protein>
    <submittedName>
        <fullName evidence="3">ABC transporter substrate-binding protein</fullName>
    </submittedName>
</protein>
<name>A0ABW2THP1_9PSEU</name>
<dbReference type="InterPro" id="IPR039424">
    <property type="entry name" value="SBP_5"/>
</dbReference>
<gene>
    <name evidence="3" type="ORF">ACFQV2_06230</name>
</gene>
<accession>A0ABW2THP1</accession>
<dbReference type="SUPFAM" id="SSF53850">
    <property type="entry name" value="Periplasmic binding protein-like II"/>
    <property type="match status" value="1"/>
</dbReference>
<dbReference type="Pfam" id="PF00496">
    <property type="entry name" value="SBP_bac_5"/>
    <property type="match status" value="1"/>
</dbReference>
<feature type="domain" description="Solute-binding protein family 5" evidence="2">
    <location>
        <begin position="17"/>
        <end position="163"/>
    </location>
</feature>
<evidence type="ECO:0000256" key="1">
    <source>
        <dbReference type="SAM" id="MobiDB-lite"/>
    </source>
</evidence>
<proteinExistence type="predicted"/>
<dbReference type="PANTHER" id="PTHR30290:SF65">
    <property type="entry name" value="MONOACYL PHOSPHATIDYLINOSITOL TETRAMANNOSIDE-BINDING PROTEIN LPQW-RELATED"/>
    <property type="match status" value="1"/>
</dbReference>
<comment type="caution">
    <text evidence="3">The sequence shown here is derived from an EMBL/GenBank/DDBJ whole genome shotgun (WGS) entry which is preliminary data.</text>
</comment>
<feature type="region of interest" description="Disordered" evidence="1">
    <location>
        <begin position="163"/>
        <end position="182"/>
    </location>
</feature>
<dbReference type="Gene3D" id="3.10.105.10">
    <property type="entry name" value="Dipeptide-binding Protein, Domain 3"/>
    <property type="match status" value="1"/>
</dbReference>
<reference evidence="4" key="1">
    <citation type="journal article" date="2019" name="Int. J. Syst. Evol. Microbiol.">
        <title>The Global Catalogue of Microorganisms (GCM) 10K type strain sequencing project: providing services to taxonomists for standard genome sequencing and annotation.</title>
        <authorList>
            <consortium name="The Broad Institute Genomics Platform"/>
            <consortium name="The Broad Institute Genome Sequencing Center for Infectious Disease"/>
            <person name="Wu L."/>
            <person name="Ma J."/>
        </authorList>
    </citation>
    <scope>NUCLEOTIDE SEQUENCE [LARGE SCALE GENOMIC DNA]</scope>
    <source>
        <strain evidence="4">JCM 17695</strain>
    </source>
</reference>
<evidence type="ECO:0000259" key="2">
    <source>
        <dbReference type="Pfam" id="PF00496"/>
    </source>
</evidence>
<dbReference type="Proteomes" id="UP001596512">
    <property type="component" value="Unassembled WGS sequence"/>
</dbReference>
<evidence type="ECO:0000313" key="4">
    <source>
        <dbReference type="Proteomes" id="UP001596512"/>
    </source>
</evidence>
<dbReference type="InterPro" id="IPR000914">
    <property type="entry name" value="SBP_5_dom"/>
</dbReference>
<sequence length="256" mass="27585">MEIRQAPERRAGQLTFTGTLLSDHRLRAAVAQAVNPQAITDAVVAPIAPGAKPVGNHLVPPAHPAYKDNSSTLPHNPDAARATLTKLGWNPTGAVRSKNGKRLTLRLAVEATPTGRTIGRLLSEQLLAVGIETTLAEVPPERLHDPHRAPGDFDLIAFERTKSPYPLSHDRPPSQKDDSGRVDIPEATALYNRATGELDQAKRHTLLNQIDVLTWQHAHHLPLYPVPGAYAVRATLANFGAPGLSSHSFSTAGFLN</sequence>
<keyword evidence="4" id="KW-1185">Reference proteome</keyword>